<dbReference type="SUPFAM" id="SSF53448">
    <property type="entry name" value="Nucleotide-diphospho-sugar transferases"/>
    <property type="match status" value="1"/>
</dbReference>
<evidence type="ECO:0000259" key="1">
    <source>
        <dbReference type="Pfam" id="PF00535"/>
    </source>
</evidence>
<name>D7DY59_NOSA0</name>
<keyword evidence="3" id="KW-1185">Reference proteome</keyword>
<reference evidence="2 3" key="1">
    <citation type="journal article" date="2010" name="PLoS ONE">
        <title>Genome erosion in a nitrogen-fixing vertically transmitted endosymbiotic multicellular cyanobacterium.</title>
        <authorList>
            <person name="Ran L."/>
            <person name="Larsson J."/>
            <person name="Vigil-Stenman T."/>
            <person name="Nylander J.A."/>
            <person name="Ininbergs K."/>
            <person name="Zheng W.W."/>
            <person name="Lapidus A."/>
            <person name="Lowry S."/>
            <person name="Haselkorn R."/>
            <person name="Bergman B."/>
        </authorList>
    </citation>
    <scope>NUCLEOTIDE SEQUENCE [LARGE SCALE GENOMIC DNA]</scope>
    <source>
        <strain evidence="2 3">0708</strain>
    </source>
</reference>
<keyword evidence="2" id="KW-0808">Transferase</keyword>
<dbReference type="GO" id="GO:0016758">
    <property type="term" value="F:hexosyltransferase activity"/>
    <property type="evidence" value="ECO:0007669"/>
    <property type="project" value="UniProtKB-ARBA"/>
</dbReference>
<dbReference type="STRING" id="551115.Aazo_2481"/>
<dbReference type="EMBL" id="CP002059">
    <property type="protein sequence ID" value="ADI64387.1"/>
    <property type="molecule type" value="Genomic_DNA"/>
</dbReference>
<dbReference type="InterPro" id="IPR001173">
    <property type="entry name" value="Glyco_trans_2-like"/>
</dbReference>
<dbReference type="PANTHER" id="PTHR22916">
    <property type="entry name" value="GLYCOSYLTRANSFERASE"/>
    <property type="match status" value="1"/>
</dbReference>
<proteinExistence type="predicted"/>
<organism evidence="2 3">
    <name type="scientific">Nostoc azollae (strain 0708)</name>
    <name type="common">Anabaena azollae (strain 0708)</name>
    <dbReference type="NCBI Taxonomy" id="551115"/>
    <lineage>
        <taxon>Bacteria</taxon>
        <taxon>Bacillati</taxon>
        <taxon>Cyanobacteriota</taxon>
        <taxon>Cyanophyceae</taxon>
        <taxon>Nostocales</taxon>
        <taxon>Nostocaceae</taxon>
        <taxon>Trichormus</taxon>
    </lineage>
</organism>
<dbReference type="InterPro" id="IPR029044">
    <property type="entry name" value="Nucleotide-diphossugar_trans"/>
</dbReference>
<feature type="domain" description="Glycosyltransferase 2-like" evidence="1">
    <location>
        <begin position="5"/>
        <end position="138"/>
    </location>
</feature>
<gene>
    <name evidence="2" type="ordered locus">Aazo_2481</name>
</gene>
<dbReference type="Pfam" id="PF00535">
    <property type="entry name" value="Glycos_transf_2"/>
    <property type="match status" value="1"/>
</dbReference>
<dbReference type="PANTHER" id="PTHR22916:SF3">
    <property type="entry name" value="UDP-GLCNAC:BETAGAL BETA-1,3-N-ACETYLGLUCOSAMINYLTRANSFERASE-LIKE PROTEIN 1"/>
    <property type="match status" value="1"/>
</dbReference>
<dbReference type="KEGG" id="naz:Aazo_2481"/>
<dbReference type="CAZy" id="GT2">
    <property type="family name" value="Glycosyltransferase Family 2"/>
</dbReference>
<dbReference type="HOGENOM" id="CLU_025996_0_0_3"/>
<protein>
    <submittedName>
        <fullName evidence="2">Glycosyl transferase family 2</fullName>
    </submittedName>
</protein>
<dbReference type="AlphaFoldDB" id="D7DY59"/>
<dbReference type="eggNOG" id="COG1216">
    <property type="taxonomic scope" value="Bacteria"/>
</dbReference>
<dbReference type="RefSeq" id="WP_013191404.1">
    <property type="nucleotide sequence ID" value="NC_014248.1"/>
</dbReference>
<sequence>MPKVSVCIPTYNRAHLLPYAVNSVLAQSYTDFELIICDDGSTDHTAEIVSQWDDRRIRYIRQPVNGGRSRNMCSCFKAASGSYFIKFDDDDAITPEFLERTVAVLDAERSVDFVCTNHWIINQNNERVESATKENSSKWGKDKLKQGLIPDLIRETFINQSLQVGSTLFRRDCLMEVDYMRPEADGCEDFDLLVRLAIADKQGYFLPEFLMEYRFHRGQASLKQNLHFLRAKVFCIDSYKFAAQELEKLRSHKLATTQQALGLRLIEKGDTVEGRRILQQSTQVLGSNKKIMFGLMLSYLPIGLRKLALQVFRRFGPKDYTEQVREASTAVNSKCFFENS</sequence>
<evidence type="ECO:0000313" key="3">
    <source>
        <dbReference type="Proteomes" id="UP000001511"/>
    </source>
</evidence>
<accession>D7DY59</accession>
<dbReference type="Proteomes" id="UP000001511">
    <property type="component" value="Chromosome"/>
</dbReference>
<dbReference type="OrthoDB" id="549701at2"/>
<evidence type="ECO:0000313" key="2">
    <source>
        <dbReference type="EMBL" id="ADI64387.1"/>
    </source>
</evidence>
<dbReference type="Gene3D" id="3.90.550.10">
    <property type="entry name" value="Spore Coat Polysaccharide Biosynthesis Protein SpsA, Chain A"/>
    <property type="match status" value="1"/>
</dbReference>